<evidence type="ECO:0000256" key="1">
    <source>
        <dbReference type="ARBA" id="ARBA00006865"/>
    </source>
</evidence>
<dbReference type="SUPFAM" id="SSF49899">
    <property type="entry name" value="Concanavalin A-like lectins/glucanases"/>
    <property type="match status" value="1"/>
</dbReference>
<name>A0A0E9MYL6_9BACT</name>
<keyword evidence="5" id="KW-1185">Reference proteome</keyword>
<dbReference type="Proteomes" id="UP000033121">
    <property type="component" value="Unassembled WGS sequence"/>
</dbReference>
<evidence type="ECO:0000259" key="3">
    <source>
        <dbReference type="PROSITE" id="PS51762"/>
    </source>
</evidence>
<dbReference type="GO" id="GO:0005975">
    <property type="term" value="P:carbohydrate metabolic process"/>
    <property type="evidence" value="ECO:0007669"/>
    <property type="project" value="InterPro"/>
</dbReference>
<dbReference type="AlphaFoldDB" id="A0A0E9MYL6"/>
<evidence type="ECO:0000256" key="2">
    <source>
        <dbReference type="SAM" id="SignalP"/>
    </source>
</evidence>
<dbReference type="Pfam" id="PF00722">
    <property type="entry name" value="Glyco_hydro_16"/>
    <property type="match status" value="1"/>
</dbReference>
<evidence type="ECO:0000313" key="4">
    <source>
        <dbReference type="EMBL" id="GAO42220.1"/>
    </source>
</evidence>
<dbReference type="PANTHER" id="PTHR10963:SF55">
    <property type="entry name" value="GLYCOSIDE HYDROLASE FAMILY 16 PROTEIN"/>
    <property type="match status" value="1"/>
</dbReference>
<dbReference type="PANTHER" id="PTHR10963">
    <property type="entry name" value="GLYCOSYL HYDROLASE-RELATED"/>
    <property type="match status" value="1"/>
</dbReference>
<proteinExistence type="inferred from homology"/>
<dbReference type="InterPro" id="IPR000757">
    <property type="entry name" value="Beta-glucanase-like"/>
</dbReference>
<reference evidence="4 5" key="1">
    <citation type="submission" date="2015-04" db="EMBL/GenBank/DDBJ databases">
        <title>Whole genome shotgun sequence of Flavihumibacter petaseus NBRC 106054.</title>
        <authorList>
            <person name="Miyazawa S."/>
            <person name="Hosoyama A."/>
            <person name="Hashimoto M."/>
            <person name="Noguchi M."/>
            <person name="Tsuchikane K."/>
            <person name="Ohji S."/>
            <person name="Yamazoe A."/>
            <person name="Ichikawa N."/>
            <person name="Kimura A."/>
            <person name="Fujita N."/>
        </authorList>
    </citation>
    <scope>NUCLEOTIDE SEQUENCE [LARGE SCALE GENOMIC DNA]</scope>
    <source>
        <strain evidence="4 5">NBRC 106054</strain>
    </source>
</reference>
<sequence length="257" mass="29331">MRLILMFIFCACSGMLQAQFSRLVWSEEFNYKGLPDSSKWGYDSGGHGWGNNELQYYTVRRLENARVENGMLIIEARKEAYNGGKFTSARLFSKGKGDWTFGRIEVRAKLPKGKGIWPAIWMLPTYWEYGDWPRAGEIDIMEFVGYLPDSVFGTVHTKSFNHVIGTQKGKGLLMKGLGDEFHIYGINWTNEKIQFQIDGKTYHEFANTGSGIDDWPFDKAFHLLLNVAVGGNWGGKMGVDESIFPQSMLVDYVRIYQ</sequence>
<organism evidence="4 5">
    <name type="scientific">Flavihumibacter petaseus NBRC 106054</name>
    <dbReference type="NCBI Taxonomy" id="1220578"/>
    <lineage>
        <taxon>Bacteria</taxon>
        <taxon>Pseudomonadati</taxon>
        <taxon>Bacteroidota</taxon>
        <taxon>Chitinophagia</taxon>
        <taxon>Chitinophagales</taxon>
        <taxon>Chitinophagaceae</taxon>
        <taxon>Flavihumibacter</taxon>
    </lineage>
</organism>
<dbReference type="RefSeq" id="WP_052955549.1">
    <property type="nucleotide sequence ID" value="NZ_BBWV01000001.1"/>
</dbReference>
<comment type="caution">
    <text evidence="4">The sequence shown here is derived from an EMBL/GenBank/DDBJ whole genome shotgun (WGS) entry which is preliminary data.</text>
</comment>
<evidence type="ECO:0000313" key="5">
    <source>
        <dbReference type="Proteomes" id="UP000033121"/>
    </source>
</evidence>
<dbReference type="PROSITE" id="PS51762">
    <property type="entry name" value="GH16_2"/>
    <property type="match status" value="1"/>
</dbReference>
<dbReference type="CDD" id="cd08023">
    <property type="entry name" value="GH16_laminarinase_like"/>
    <property type="match status" value="1"/>
</dbReference>
<feature type="domain" description="GH16" evidence="3">
    <location>
        <begin position="29"/>
        <end position="257"/>
    </location>
</feature>
<dbReference type="InterPro" id="IPR013320">
    <property type="entry name" value="ConA-like_dom_sf"/>
</dbReference>
<gene>
    <name evidence="4" type="ORF">FPE01S_01_12330</name>
</gene>
<feature type="signal peptide" evidence="2">
    <location>
        <begin position="1"/>
        <end position="18"/>
    </location>
</feature>
<keyword evidence="2" id="KW-0732">Signal</keyword>
<dbReference type="InterPro" id="IPR050546">
    <property type="entry name" value="Glycosyl_Hydrlase_16"/>
</dbReference>
<dbReference type="OrthoDB" id="9809583at2"/>
<dbReference type="EMBL" id="BBWV01000001">
    <property type="protein sequence ID" value="GAO42220.1"/>
    <property type="molecule type" value="Genomic_DNA"/>
</dbReference>
<comment type="similarity">
    <text evidence="1">Belongs to the glycosyl hydrolase 16 family.</text>
</comment>
<dbReference type="Gene3D" id="2.60.120.200">
    <property type="match status" value="1"/>
</dbReference>
<feature type="chain" id="PRO_5002429649" evidence="2">
    <location>
        <begin position="19"/>
        <end position="257"/>
    </location>
</feature>
<dbReference type="GO" id="GO:0004553">
    <property type="term" value="F:hydrolase activity, hydrolyzing O-glycosyl compounds"/>
    <property type="evidence" value="ECO:0007669"/>
    <property type="project" value="InterPro"/>
</dbReference>
<protein>
    <submittedName>
        <fullName evidence="4">Beta-glucanase</fullName>
    </submittedName>
</protein>
<accession>A0A0E9MYL6</accession>
<dbReference type="STRING" id="1220578.FPE01S_01_12330"/>